<organism evidence="2 3">
    <name type="scientific">Proteus penneri</name>
    <dbReference type="NCBI Taxonomy" id="102862"/>
    <lineage>
        <taxon>Bacteria</taxon>
        <taxon>Pseudomonadati</taxon>
        <taxon>Pseudomonadota</taxon>
        <taxon>Gammaproteobacteria</taxon>
        <taxon>Enterobacterales</taxon>
        <taxon>Morganellaceae</taxon>
        <taxon>Proteus</taxon>
    </lineage>
</organism>
<keyword evidence="1" id="KW-0732">Signal</keyword>
<comment type="caution">
    <text evidence="2">The sequence shown here is derived from an EMBL/GenBank/DDBJ whole genome shotgun (WGS) entry which is preliminary data.</text>
</comment>
<feature type="chain" id="PRO_5046816904" evidence="1">
    <location>
        <begin position="25"/>
        <end position="67"/>
    </location>
</feature>
<reference evidence="2 3" key="1">
    <citation type="submission" date="2020-12" db="EMBL/GenBank/DDBJ databases">
        <title>Enhanced detection system for hospital associated transmission using whole genome sequencing surveillance.</title>
        <authorList>
            <person name="Harrison L.H."/>
            <person name="Van Tyne D."/>
            <person name="Marsh J.W."/>
            <person name="Griffith M.P."/>
            <person name="Snyder D.J."/>
            <person name="Cooper V.S."/>
            <person name="Mustapha M."/>
        </authorList>
    </citation>
    <scope>NUCLEOTIDE SEQUENCE [LARGE SCALE GENOMIC DNA]</scope>
    <source>
        <strain evidence="2 3">PR00195</strain>
    </source>
</reference>
<gene>
    <name evidence="2" type="ORF">JFQ69_02405</name>
</gene>
<dbReference type="EMBL" id="JAEKCB010000001">
    <property type="protein sequence ID" value="MBJ2116527.1"/>
    <property type="molecule type" value="Genomic_DNA"/>
</dbReference>
<keyword evidence="3" id="KW-1185">Reference proteome</keyword>
<evidence type="ECO:0000256" key="1">
    <source>
        <dbReference type="SAM" id="SignalP"/>
    </source>
</evidence>
<name>A0ABS0W0K9_9GAMM</name>
<dbReference type="SUPFAM" id="SSF100897">
    <property type="entry name" value="Plant proteinase inhibitors"/>
    <property type="match status" value="1"/>
</dbReference>
<dbReference type="RefSeq" id="WP_115065367.1">
    <property type="nucleotide sequence ID" value="NZ_CAXOSF010000127.1"/>
</dbReference>
<protein>
    <submittedName>
        <fullName evidence="2">Uncharacterized protein</fullName>
    </submittedName>
</protein>
<dbReference type="Proteomes" id="UP000619976">
    <property type="component" value="Unassembled WGS sequence"/>
</dbReference>
<accession>A0ABS0W0K9</accession>
<proteinExistence type="predicted"/>
<evidence type="ECO:0000313" key="2">
    <source>
        <dbReference type="EMBL" id="MBJ2116527.1"/>
    </source>
</evidence>
<sequence length="67" mass="7239">MNKVIISTLIITLLSLFSINIVSAQNYPCSGKKGGVSHCENGKFICNDGSTSKSKRVCTDESDTKKK</sequence>
<evidence type="ECO:0000313" key="3">
    <source>
        <dbReference type="Proteomes" id="UP000619976"/>
    </source>
</evidence>
<feature type="signal peptide" evidence="1">
    <location>
        <begin position="1"/>
        <end position="24"/>
    </location>
</feature>